<evidence type="ECO:0000259" key="1">
    <source>
        <dbReference type="Pfam" id="PF04233"/>
    </source>
</evidence>
<dbReference type="InterPro" id="IPR006528">
    <property type="entry name" value="Phage_head_morphogenesis_dom"/>
</dbReference>
<dbReference type="EMBL" id="LAZR01001004">
    <property type="protein sequence ID" value="KKN52801.1"/>
    <property type="molecule type" value="Genomic_DNA"/>
</dbReference>
<comment type="caution">
    <text evidence="2">The sequence shown here is derived from an EMBL/GenBank/DDBJ whole genome shotgun (WGS) entry which is preliminary data.</text>
</comment>
<dbReference type="Pfam" id="PF04860">
    <property type="entry name" value="Phage_portal"/>
    <property type="match status" value="1"/>
</dbReference>
<evidence type="ECO:0000313" key="2">
    <source>
        <dbReference type="EMBL" id="KKN52801.1"/>
    </source>
</evidence>
<accession>A0A0F9TUM8</accession>
<feature type="domain" description="Phage head morphogenesis" evidence="1">
    <location>
        <begin position="593"/>
        <end position="704"/>
    </location>
</feature>
<name>A0A0F9TUM8_9ZZZZ</name>
<dbReference type="InterPro" id="IPR006427">
    <property type="entry name" value="Portal_HK97"/>
</dbReference>
<reference evidence="2" key="1">
    <citation type="journal article" date="2015" name="Nature">
        <title>Complex archaea that bridge the gap between prokaryotes and eukaryotes.</title>
        <authorList>
            <person name="Spang A."/>
            <person name="Saw J.H."/>
            <person name="Jorgensen S.L."/>
            <person name="Zaremba-Niedzwiedzka K."/>
            <person name="Martijn J."/>
            <person name="Lind A.E."/>
            <person name="van Eijk R."/>
            <person name="Schleper C."/>
            <person name="Guy L."/>
            <person name="Ettema T.J."/>
        </authorList>
    </citation>
    <scope>NUCLEOTIDE SEQUENCE</scope>
</reference>
<dbReference type="AlphaFoldDB" id="A0A0F9TUM8"/>
<organism evidence="2">
    <name type="scientific">marine sediment metagenome</name>
    <dbReference type="NCBI Taxonomy" id="412755"/>
    <lineage>
        <taxon>unclassified sequences</taxon>
        <taxon>metagenomes</taxon>
        <taxon>ecological metagenomes</taxon>
    </lineage>
</organism>
<dbReference type="Pfam" id="PF04233">
    <property type="entry name" value="Phage_Mu_F"/>
    <property type="match status" value="1"/>
</dbReference>
<gene>
    <name evidence="2" type="ORF">LCGC14_0609190</name>
</gene>
<dbReference type="NCBIfam" id="TIGR01537">
    <property type="entry name" value="portal_HK97"/>
    <property type="match status" value="1"/>
</dbReference>
<dbReference type="InterPro" id="IPR006944">
    <property type="entry name" value="Phage/GTA_portal"/>
</dbReference>
<sequence length="711" mass="81342">MKKKNKKASRIKSIIRYRKPRPDKPTPQQTAYVDPFYGTRKGIGTLPADLSFFQSLRLRLEGSNEVTRPYEQHAWVRGCVNTIANNISGVPFKLFTGETKNPSEVETGELYDLFQNPNPLMTKTQLWQATMIYLEIKGECIWLKDMPKGKEDNVAVVPLGIYPRDPVNFEPIVKNDVFVGWMYKDGKEETPLMLAQVIQFKYFNPYNYYRGLSPLSAAMMGVNQDWNAARYNLAFFENSADPGGIITYDPGANKEGLTDEQRTAIRENWENRHKGASRAKRIAILEGGLKYQQTEVSHVDMQFLDQRKWNREEIMMVYGVNKFAMTIYEDLNFATANAAAKQLWINTLIPKMNYLDDVLESKFFKYIDNGKVWSEFDTSDIKALQEDFNKKIETAHKMWQMGFPPNAINDRLELGMPKLTWGDTVFVSIAQVPAESLLGATPTSTEEESIKTKQNTAIDYDKFWVKYVAKILDPNEKKFQNRMKWYFYKLRTDQLARLADAEKTIKAAVAEKSIHKVEAFEVDSILFVEEEWDKKLKTATRPLYENIMIASGEELANELGGLFQFDLTDPAMLRFMNKRLSKIVGVNDTIRKQLRLTLMDGIVAKETIGELQNRVRTVFNFASNRSLTIARTETATASSGTRFLAMKQEGIEFHRWVTAGDEHVRTLHRNQGIVRVGQKFPNGLLAPSDPNGSPSLVINCRCIAVATQKKE</sequence>
<protein>
    <recommendedName>
        <fullName evidence="1">Phage head morphogenesis domain-containing protein</fullName>
    </recommendedName>
</protein>
<proteinExistence type="predicted"/>